<name>A0A6J8D4U6_MYTCO</name>
<organism evidence="3 4">
    <name type="scientific">Mytilus coruscus</name>
    <name type="common">Sea mussel</name>
    <dbReference type="NCBI Taxonomy" id="42192"/>
    <lineage>
        <taxon>Eukaryota</taxon>
        <taxon>Metazoa</taxon>
        <taxon>Spiralia</taxon>
        <taxon>Lophotrochozoa</taxon>
        <taxon>Mollusca</taxon>
        <taxon>Bivalvia</taxon>
        <taxon>Autobranchia</taxon>
        <taxon>Pteriomorphia</taxon>
        <taxon>Mytilida</taxon>
        <taxon>Mytiloidea</taxon>
        <taxon>Mytilidae</taxon>
        <taxon>Mytilinae</taxon>
        <taxon>Mytilus</taxon>
    </lineage>
</organism>
<dbReference type="InterPro" id="IPR047153">
    <property type="entry name" value="TRIM45/56/19-like"/>
</dbReference>
<dbReference type="CDD" id="cd19757">
    <property type="entry name" value="Bbox1"/>
    <property type="match status" value="1"/>
</dbReference>
<evidence type="ECO:0000313" key="4">
    <source>
        <dbReference type="Proteomes" id="UP000507470"/>
    </source>
</evidence>
<dbReference type="SUPFAM" id="SSF63829">
    <property type="entry name" value="Calcium-dependent phosphotriesterase"/>
    <property type="match status" value="1"/>
</dbReference>
<reference evidence="3 4" key="1">
    <citation type="submission" date="2020-06" db="EMBL/GenBank/DDBJ databases">
        <authorList>
            <person name="Li R."/>
            <person name="Bekaert M."/>
        </authorList>
    </citation>
    <scope>NUCLEOTIDE SEQUENCE [LARGE SCALE GENOMIC DNA]</scope>
    <source>
        <strain evidence="4">wild</strain>
    </source>
</reference>
<feature type="domain" description="B box-type" evidence="2">
    <location>
        <begin position="67"/>
        <end position="117"/>
    </location>
</feature>
<dbReference type="GO" id="GO:0005654">
    <property type="term" value="C:nucleoplasm"/>
    <property type="evidence" value="ECO:0007669"/>
    <property type="project" value="TreeGrafter"/>
</dbReference>
<keyword evidence="1" id="KW-0863">Zinc-finger</keyword>
<dbReference type="GO" id="GO:0008270">
    <property type="term" value="F:zinc ion binding"/>
    <property type="evidence" value="ECO:0007669"/>
    <property type="project" value="UniProtKB-KW"/>
</dbReference>
<dbReference type="Gene3D" id="3.30.160.60">
    <property type="entry name" value="Classic Zinc Finger"/>
    <property type="match status" value="1"/>
</dbReference>
<dbReference type="GO" id="GO:0061630">
    <property type="term" value="F:ubiquitin protein ligase activity"/>
    <property type="evidence" value="ECO:0007669"/>
    <property type="project" value="TreeGrafter"/>
</dbReference>
<sequence>MVGVFNNLEFWQLFFFQDQDIGVEGEFLLNDHFNLLLGRHIIALPKFILILLDWLDLLVHAYKSRTMAANYCEPCTARGMTPTAFRWCSECDEALCSECTEAHKVQKITRNHHLVETSKIPERINLSYNCSKHEHLPFDFFCGNHDVMCCQECLPQNHRSCKNVTSIDLASKNSKQSQSFIDFEEQLSFIFEALYKLNSNCKENDSRIEQQETKIRKQIAKIKEHIIKQLESLEESLLKDLTVIKDKSITRLKRQEKDIGDLITSSKAEKESLEFVRDHGSEKQAFVSIHSSKPVLDEIENKVKQLSESFADTSLTFVESVLNEKITDLGSIELKETPCSFLFVPYKQCQSQVPVVLKRPSTSFAHLYDINTKEDDLKGVTGITISDNNTLVFCDVNAGKVYFCDDNDNFLSSISSPFKPWNIAAIPGTTTAVMSGRTDPYVRFLDIRKRRFSKKVKVGQSGSGSITVTKDNIFVTIKGKIQVLDLHGMVKRIISLKQEQAVNWYISVCPNGNICYSSGNAVHCITSVGCPVFSYSSSDLLYARNAITDDADNIYVLDCESSNIHKLTSTGNLVDILWEESLSEPYVFCFSKDFSKIYIANKRGRTLSVFKKN</sequence>
<gene>
    <name evidence="3" type="ORF">MCOR_37023</name>
</gene>
<dbReference type="PANTHER" id="PTHR25462:SF305">
    <property type="entry name" value="RING-TYPE DOMAIN-CONTAINING PROTEIN"/>
    <property type="match status" value="1"/>
</dbReference>
<keyword evidence="4" id="KW-1185">Reference proteome</keyword>
<keyword evidence="1" id="KW-0479">Metal-binding</keyword>
<dbReference type="OrthoDB" id="6085049at2759"/>
<evidence type="ECO:0000259" key="2">
    <source>
        <dbReference type="PROSITE" id="PS50119"/>
    </source>
</evidence>
<dbReference type="PANTHER" id="PTHR25462">
    <property type="entry name" value="BONUS, ISOFORM C-RELATED"/>
    <property type="match status" value="1"/>
</dbReference>
<proteinExistence type="predicted"/>
<dbReference type="Proteomes" id="UP000507470">
    <property type="component" value="Unassembled WGS sequence"/>
</dbReference>
<protein>
    <recommendedName>
        <fullName evidence="2">B box-type domain-containing protein</fullName>
    </recommendedName>
</protein>
<accession>A0A6J8D4U6</accession>
<keyword evidence="1" id="KW-0862">Zinc</keyword>
<dbReference type="InterPro" id="IPR000315">
    <property type="entry name" value="Znf_B-box"/>
</dbReference>
<evidence type="ECO:0000313" key="3">
    <source>
        <dbReference type="EMBL" id="CAC5403115.1"/>
    </source>
</evidence>
<dbReference type="PROSITE" id="PS50119">
    <property type="entry name" value="ZF_BBOX"/>
    <property type="match status" value="1"/>
</dbReference>
<dbReference type="Gene3D" id="2.120.10.30">
    <property type="entry name" value="TolB, C-terminal domain"/>
    <property type="match status" value="1"/>
</dbReference>
<dbReference type="EMBL" id="CACVKT020006664">
    <property type="protein sequence ID" value="CAC5403115.1"/>
    <property type="molecule type" value="Genomic_DNA"/>
</dbReference>
<dbReference type="InterPro" id="IPR011042">
    <property type="entry name" value="6-blade_b-propeller_TolB-like"/>
</dbReference>
<evidence type="ECO:0000256" key="1">
    <source>
        <dbReference type="PROSITE-ProRule" id="PRU00024"/>
    </source>
</evidence>
<dbReference type="SUPFAM" id="SSF57845">
    <property type="entry name" value="B-box zinc-binding domain"/>
    <property type="match status" value="1"/>
</dbReference>
<dbReference type="AlphaFoldDB" id="A0A6J8D4U6"/>